<feature type="domain" description="2Fe-2S ferredoxin-type" evidence="9">
    <location>
        <begin position="587"/>
        <end position="677"/>
    </location>
</feature>
<dbReference type="Pfam" id="PF00175">
    <property type="entry name" value="NAD_binding_1"/>
    <property type="match status" value="1"/>
</dbReference>
<dbReference type="CDD" id="cd06214">
    <property type="entry name" value="PA_degradation_oxidoreductase_like"/>
    <property type="match status" value="1"/>
</dbReference>
<dbReference type="InterPro" id="IPR001433">
    <property type="entry name" value="OxRdtase_FAD/NAD-bd"/>
</dbReference>
<dbReference type="SUPFAM" id="SSF52343">
    <property type="entry name" value="Ferredoxin reductase-like, C-terminal NADP-linked domain"/>
    <property type="match status" value="1"/>
</dbReference>
<dbReference type="Gene3D" id="2.40.30.10">
    <property type="entry name" value="Translation factors"/>
    <property type="match status" value="1"/>
</dbReference>
<evidence type="ECO:0000256" key="6">
    <source>
        <dbReference type="ARBA" id="ARBA00023002"/>
    </source>
</evidence>
<dbReference type="InterPro" id="IPR050415">
    <property type="entry name" value="MRET"/>
</dbReference>
<dbReference type="Gene3D" id="3.40.50.1820">
    <property type="entry name" value="alpha/beta hydrolase"/>
    <property type="match status" value="1"/>
</dbReference>
<keyword evidence="2" id="KW-0285">Flavoprotein</keyword>
<dbReference type="OrthoDB" id="9796486at2"/>
<evidence type="ECO:0000259" key="9">
    <source>
        <dbReference type="PROSITE" id="PS51085"/>
    </source>
</evidence>
<keyword evidence="12" id="KW-1185">Reference proteome</keyword>
<dbReference type="InterPro" id="IPR000073">
    <property type="entry name" value="AB_hydrolase_1"/>
</dbReference>
<dbReference type="InterPro" id="IPR012675">
    <property type="entry name" value="Beta-grasp_dom_sf"/>
</dbReference>
<dbReference type="GO" id="GO:0051537">
    <property type="term" value="F:2 iron, 2 sulfur cluster binding"/>
    <property type="evidence" value="ECO:0007669"/>
    <property type="project" value="UniProtKB-KW"/>
</dbReference>
<dbReference type="Gene3D" id="3.10.20.30">
    <property type="match status" value="1"/>
</dbReference>
<evidence type="ECO:0000256" key="2">
    <source>
        <dbReference type="ARBA" id="ARBA00022630"/>
    </source>
</evidence>
<gene>
    <name evidence="11" type="ORF">F8566_22070</name>
</gene>
<dbReference type="GO" id="GO:0046872">
    <property type="term" value="F:metal ion binding"/>
    <property type="evidence" value="ECO:0007669"/>
    <property type="project" value="UniProtKB-KW"/>
</dbReference>
<accession>A0A6H9YWR6</accession>
<evidence type="ECO:0000313" key="12">
    <source>
        <dbReference type="Proteomes" id="UP000468735"/>
    </source>
</evidence>
<dbReference type="GO" id="GO:0016787">
    <property type="term" value="F:hydrolase activity"/>
    <property type="evidence" value="ECO:0007669"/>
    <property type="project" value="UniProtKB-KW"/>
</dbReference>
<keyword evidence="8" id="KW-0411">Iron-sulfur</keyword>
<dbReference type="InterPro" id="IPR001041">
    <property type="entry name" value="2Fe-2S_ferredoxin-type"/>
</dbReference>
<dbReference type="GO" id="GO:0050660">
    <property type="term" value="F:flavin adenine dinucleotide binding"/>
    <property type="evidence" value="ECO:0007669"/>
    <property type="project" value="TreeGrafter"/>
</dbReference>
<evidence type="ECO:0000313" key="11">
    <source>
        <dbReference type="EMBL" id="KAB2346892.1"/>
    </source>
</evidence>
<sequence length="677" mass="74602">MKEHRISGSGGVMLYAREWGEPDAPTVVLVHGYPDTCEVWNPLLPYLTDRYHVVAYDVRGAGRSEPGWSYGGYELDRLVGDLKALLDITAPGKKVHLVGHDWGAIQGWEAVTGTRIARRFASYTAFGAPCLDHASRWIRNSLSRPGPRRLATLADQATRSWYIYTFHLPGIAPPLAWLSGAGRAWFDLMRRREGIRPSSEYAGPNAEDAKRGMWMYRANFTHKLLHPGEGRTEVPVQMVIGGHDMCVAPGLYEETASRVPNLWRRDLPEAGHWIQLTHPERLAAWITELVEVTEDRAQREQARAPAKKPRRGTFHPLRVAEIERLTADSVAVTFAVPEELREAYRFTQGQHVTVQADLGGEGVRRNYSICAPMSSGRLRIGIKLLPGGTFSTYAMEQLQVGDVLEIMTPTGRFFTELDPANAKHYVGIAGGSGITPILSILATVLEEEEKSRCTLLYGNRTWDSIMFRDELAALQRRHPDRLRIRHFLSDEPADSPILADGEAVDGDVGAGQLTPECLTGLFEEFVPPKDADEWFLCGPQPMALAARDTLLAHGADSKHVHLELFVAGSTRQPGVEEPAAPAGVTPSEVTVIIDEEETSFPLVPGTETILDAAMRIRGDMPYSCLAAACATCRAKVCTGSVEMAANYALDDDEIAEGYVLTCQARPTSPTVVVNYDL</sequence>
<evidence type="ECO:0000256" key="1">
    <source>
        <dbReference type="ARBA" id="ARBA00001974"/>
    </source>
</evidence>
<dbReference type="Gene3D" id="3.40.50.80">
    <property type="entry name" value="Nucleotide-binding domain of ferredoxin-NADP reductase (FNR) module"/>
    <property type="match status" value="1"/>
</dbReference>
<dbReference type="Pfam" id="PF00970">
    <property type="entry name" value="FAD_binding_6"/>
    <property type="match status" value="1"/>
</dbReference>
<name>A0A6H9YWR6_9ACTN</name>
<dbReference type="Pfam" id="PF00561">
    <property type="entry name" value="Abhydrolase_1"/>
    <property type="match status" value="1"/>
</dbReference>
<dbReference type="PANTHER" id="PTHR47354">
    <property type="entry name" value="NADH OXIDOREDUCTASE HCR"/>
    <property type="match status" value="1"/>
</dbReference>
<dbReference type="InterPro" id="IPR029058">
    <property type="entry name" value="AB_hydrolase_fold"/>
</dbReference>
<dbReference type="PROSITE" id="PS51085">
    <property type="entry name" value="2FE2S_FER_2"/>
    <property type="match status" value="1"/>
</dbReference>
<dbReference type="InterPro" id="IPR017927">
    <property type="entry name" value="FAD-bd_FR_type"/>
</dbReference>
<protein>
    <submittedName>
        <fullName evidence="11">Alpha/beta fold hydrolase</fullName>
    </submittedName>
</protein>
<evidence type="ECO:0000256" key="3">
    <source>
        <dbReference type="ARBA" id="ARBA00022714"/>
    </source>
</evidence>
<feature type="domain" description="FAD-binding FR-type" evidence="10">
    <location>
        <begin position="312"/>
        <end position="416"/>
    </location>
</feature>
<dbReference type="Proteomes" id="UP000468735">
    <property type="component" value="Unassembled WGS sequence"/>
</dbReference>
<evidence type="ECO:0000256" key="4">
    <source>
        <dbReference type="ARBA" id="ARBA00022723"/>
    </source>
</evidence>
<dbReference type="EMBL" id="WBMT01000010">
    <property type="protein sequence ID" value="KAB2346892.1"/>
    <property type="molecule type" value="Genomic_DNA"/>
</dbReference>
<keyword evidence="6" id="KW-0560">Oxidoreductase</keyword>
<dbReference type="InterPro" id="IPR039261">
    <property type="entry name" value="FNR_nucleotide-bd"/>
</dbReference>
<reference evidence="11 12" key="1">
    <citation type="submission" date="2019-09" db="EMBL/GenBank/DDBJ databases">
        <title>Actinomadura physcomitrii sp. nov., a novel actinomycete isolated from moss [Physcomitrium sphaericum (Ludw) Fuernr].</title>
        <authorList>
            <person name="Zhuang X."/>
            <person name="Liu C."/>
        </authorList>
    </citation>
    <scope>NUCLEOTIDE SEQUENCE [LARGE SCALE GENOMIC DNA]</scope>
    <source>
        <strain evidence="11 12">HMC1</strain>
    </source>
</reference>
<dbReference type="PROSITE" id="PS51384">
    <property type="entry name" value="FAD_FR"/>
    <property type="match status" value="1"/>
</dbReference>
<dbReference type="PANTHER" id="PTHR47354:SF8">
    <property type="entry name" value="1,2-PHENYLACETYL-COA EPOXIDASE, SUBUNIT E"/>
    <property type="match status" value="1"/>
</dbReference>
<evidence type="ECO:0000256" key="7">
    <source>
        <dbReference type="ARBA" id="ARBA00023004"/>
    </source>
</evidence>
<dbReference type="GO" id="GO:0016491">
    <property type="term" value="F:oxidoreductase activity"/>
    <property type="evidence" value="ECO:0007669"/>
    <property type="project" value="UniProtKB-KW"/>
</dbReference>
<dbReference type="Pfam" id="PF00111">
    <property type="entry name" value="Fer2"/>
    <property type="match status" value="1"/>
</dbReference>
<evidence type="ECO:0000256" key="5">
    <source>
        <dbReference type="ARBA" id="ARBA00022827"/>
    </source>
</evidence>
<comment type="caution">
    <text evidence="11">The sequence shown here is derived from an EMBL/GenBank/DDBJ whole genome shotgun (WGS) entry which is preliminary data.</text>
</comment>
<evidence type="ECO:0000259" key="10">
    <source>
        <dbReference type="PROSITE" id="PS51384"/>
    </source>
</evidence>
<keyword evidence="4" id="KW-0479">Metal-binding</keyword>
<dbReference type="InterPro" id="IPR036010">
    <property type="entry name" value="2Fe-2S_ferredoxin-like_sf"/>
</dbReference>
<dbReference type="RefSeq" id="WP_151562777.1">
    <property type="nucleotide sequence ID" value="NZ_WBMT01000010.1"/>
</dbReference>
<organism evidence="11 12">
    <name type="scientific">Actinomadura rudentiformis</name>
    <dbReference type="NCBI Taxonomy" id="359158"/>
    <lineage>
        <taxon>Bacteria</taxon>
        <taxon>Bacillati</taxon>
        <taxon>Actinomycetota</taxon>
        <taxon>Actinomycetes</taxon>
        <taxon>Streptosporangiales</taxon>
        <taxon>Thermomonosporaceae</taxon>
        <taxon>Actinomadura</taxon>
    </lineage>
</organism>
<keyword evidence="7" id="KW-0408">Iron</keyword>
<evidence type="ECO:0000256" key="8">
    <source>
        <dbReference type="ARBA" id="ARBA00023014"/>
    </source>
</evidence>
<dbReference type="SUPFAM" id="SSF53474">
    <property type="entry name" value="alpha/beta-Hydrolases"/>
    <property type="match status" value="1"/>
</dbReference>
<keyword evidence="5" id="KW-0274">FAD</keyword>
<comment type="cofactor">
    <cofactor evidence="1">
        <name>FAD</name>
        <dbReference type="ChEBI" id="CHEBI:57692"/>
    </cofactor>
</comment>
<dbReference type="InterPro" id="IPR000639">
    <property type="entry name" value="Epox_hydrolase-like"/>
</dbReference>
<dbReference type="SUPFAM" id="SSF54292">
    <property type="entry name" value="2Fe-2S ferredoxin-like"/>
    <property type="match status" value="1"/>
</dbReference>
<dbReference type="InterPro" id="IPR006058">
    <property type="entry name" value="2Fe2S_fd_BS"/>
</dbReference>
<dbReference type="PRINTS" id="PR00412">
    <property type="entry name" value="EPOXHYDRLASE"/>
</dbReference>
<keyword evidence="3" id="KW-0001">2Fe-2S</keyword>
<dbReference type="SUPFAM" id="SSF63380">
    <property type="entry name" value="Riboflavin synthase domain-like"/>
    <property type="match status" value="1"/>
</dbReference>
<keyword evidence="11" id="KW-0378">Hydrolase</keyword>
<dbReference type="PROSITE" id="PS00197">
    <property type="entry name" value="2FE2S_FER_1"/>
    <property type="match status" value="1"/>
</dbReference>
<dbReference type="InterPro" id="IPR017938">
    <property type="entry name" value="Riboflavin_synthase-like_b-brl"/>
</dbReference>
<dbReference type="InterPro" id="IPR008333">
    <property type="entry name" value="Cbr1-like_FAD-bd_dom"/>
</dbReference>
<dbReference type="AlphaFoldDB" id="A0A6H9YWR6"/>
<dbReference type="CDD" id="cd00207">
    <property type="entry name" value="fer2"/>
    <property type="match status" value="1"/>
</dbReference>
<proteinExistence type="predicted"/>